<gene>
    <name evidence="1" type="ORF">CAMSH0001_0497</name>
</gene>
<comment type="caution">
    <text evidence="1">The sequence shown here is derived from an EMBL/GenBank/DDBJ whole genome shotgun (WGS) entry which is preliminary data.</text>
</comment>
<sequence>MPDNIEKIYMPEAYKYNDLKDYLDKDLPNFSSILKYYTSSKEILYIKDMDITKKATLEDCIIEFASKLASSQNMLNQIDKVKWNNTDETFENIKKLYDKHKKVERKYIYEVFKQKYDYDISATTLYKKLKKLDGNLFKTVLAPGGAKCFYFPDKN</sequence>
<protein>
    <submittedName>
        <fullName evidence="1">Uncharacterized protein</fullName>
    </submittedName>
</protein>
<organism evidence="1 2">
    <name type="scientific">Campylobacter showae RM3277</name>
    <dbReference type="NCBI Taxonomy" id="553219"/>
    <lineage>
        <taxon>Bacteria</taxon>
        <taxon>Pseudomonadati</taxon>
        <taxon>Campylobacterota</taxon>
        <taxon>Epsilonproteobacteria</taxon>
        <taxon>Campylobacterales</taxon>
        <taxon>Campylobacteraceae</taxon>
        <taxon>Campylobacter</taxon>
    </lineage>
</organism>
<evidence type="ECO:0000313" key="1">
    <source>
        <dbReference type="EMBL" id="EET79999.1"/>
    </source>
</evidence>
<dbReference type="Proteomes" id="UP000003107">
    <property type="component" value="Unassembled WGS sequence"/>
</dbReference>
<proteinExistence type="predicted"/>
<name>C6RFJ1_9BACT</name>
<reference evidence="1 2" key="1">
    <citation type="submission" date="2009-07" db="EMBL/GenBank/DDBJ databases">
        <authorList>
            <person name="Madupu R."/>
            <person name="Sebastian Y."/>
            <person name="Durkin A.S."/>
            <person name="Torralba M."/>
            <person name="Methe B."/>
            <person name="Sutton G.G."/>
            <person name="Strausberg R.L."/>
            <person name="Nelson K.E."/>
        </authorList>
    </citation>
    <scope>NUCLEOTIDE SEQUENCE [LARGE SCALE GENOMIC DNA]</scope>
    <source>
        <strain evidence="1 2">RM3277</strain>
    </source>
</reference>
<accession>C6RFJ1</accession>
<keyword evidence="2" id="KW-1185">Reference proteome</keyword>
<dbReference type="AlphaFoldDB" id="C6RFJ1"/>
<evidence type="ECO:0000313" key="2">
    <source>
        <dbReference type="Proteomes" id="UP000003107"/>
    </source>
</evidence>
<dbReference type="EMBL" id="ACVQ01000017">
    <property type="protein sequence ID" value="EET79999.1"/>
    <property type="molecule type" value="Genomic_DNA"/>
</dbReference>